<dbReference type="PANTHER" id="PTHR43684:SF1">
    <property type="entry name" value="ENOYL-COA DELTA ISOMERASE 2"/>
    <property type="match status" value="1"/>
</dbReference>
<gene>
    <name evidence="5" type="ORF">AB0C36_04705</name>
</gene>
<keyword evidence="6" id="KW-1185">Reference proteome</keyword>
<name>A0ABV3DBJ2_9ACTN</name>
<accession>A0ABV3DBJ2</accession>
<dbReference type="Proteomes" id="UP001551482">
    <property type="component" value="Unassembled WGS sequence"/>
</dbReference>
<keyword evidence="2" id="KW-0576">Peroxisome</keyword>
<protein>
    <submittedName>
        <fullName evidence="5">Enoyl-CoA hydratase-related protein</fullName>
    </submittedName>
</protein>
<evidence type="ECO:0000313" key="6">
    <source>
        <dbReference type="Proteomes" id="UP001551482"/>
    </source>
</evidence>
<evidence type="ECO:0000256" key="3">
    <source>
        <dbReference type="ARBA" id="ARBA00023235"/>
    </source>
</evidence>
<proteinExistence type="predicted"/>
<dbReference type="Gene3D" id="3.90.226.10">
    <property type="entry name" value="2-enoyl-CoA Hydratase, Chain A, domain 1"/>
    <property type="match status" value="1"/>
</dbReference>
<comment type="caution">
    <text evidence="5">The sequence shown here is derived from an EMBL/GenBank/DDBJ whole genome shotgun (WGS) entry which is preliminary data.</text>
</comment>
<organism evidence="5 6">
    <name type="scientific">Streptodolium elevatio</name>
    <dbReference type="NCBI Taxonomy" id="3157996"/>
    <lineage>
        <taxon>Bacteria</taxon>
        <taxon>Bacillati</taxon>
        <taxon>Actinomycetota</taxon>
        <taxon>Actinomycetes</taxon>
        <taxon>Kitasatosporales</taxon>
        <taxon>Streptomycetaceae</taxon>
        <taxon>Streptodolium</taxon>
    </lineage>
</organism>
<dbReference type="SUPFAM" id="SSF52096">
    <property type="entry name" value="ClpP/crotonase"/>
    <property type="match status" value="1"/>
</dbReference>
<dbReference type="Pfam" id="PF00378">
    <property type="entry name" value="ECH_1"/>
    <property type="match status" value="1"/>
</dbReference>
<dbReference type="InterPro" id="IPR051053">
    <property type="entry name" value="ECH/Chromodomain_protein"/>
</dbReference>
<dbReference type="RefSeq" id="WP_358349188.1">
    <property type="nucleotide sequence ID" value="NZ_JBEZFP010000007.1"/>
</dbReference>
<reference evidence="5 6" key="1">
    <citation type="submission" date="2024-06" db="EMBL/GenBank/DDBJ databases">
        <title>The Natural Products Discovery Center: Release of the First 8490 Sequenced Strains for Exploring Actinobacteria Biosynthetic Diversity.</title>
        <authorList>
            <person name="Kalkreuter E."/>
            <person name="Kautsar S.A."/>
            <person name="Yang D."/>
            <person name="Bader C.D."/>
            <person name="Teijaro C.N."/>
            <person name="Fluegel L."/>
            <person name="Davis C.M."/>
            <person name="Simpson J.R."/>
            <person name="Lauterbach L."/>
            <person name="Steele A.D."/>
            <person name="Gui C."/>
            <person name="Meng S."/>
            <person name="Li G."/>
            <person name="Viehrig K."/>
            <person name="Ye F."/>
            <person name="Su P."/>
            <person name="Kiefer A.F."/>
            <person name="Nichols A."/>
            <person name="Cepeda A.J."/>
            <person name="Yan W."/>
            <person name="Fan B."/>
            <person name="Jiang Y."/>
            <person name="Adhikari A."/>
            <person name="Zheng C.-J."/>
            <person name="Schuster L."/>
            <person name="Cowan T.M."/>
            <person name="Smanski M.J."/>
            <person name="Chevrette M.G."/>
            <person name="De Carvalho L.P.S."/>
            <person name="Shen B."/>
        </authorList>
    </citation>
    <scope>NUCLEOTIDE SEQUENCE [LARGE SCALE GENOMIC DNA]</scope>
    <source>
        <strain evidence="5 6">NPDC048946</strain>
    </source>
</reference>
<evidence type="ECO:0000313" key="5">
    <source>
        <dbReference type="EMBL" id="MEU8132792.1"/>
    </source>
</evidence>
<feature type="compositionally biased region" description="Gly residues" evidence="4">
    <location>
        <begin position="260"/>
        <end position="275"/>
    </location>
</feature>
<dbReference type="CDD" id="cd06558">
    <property type="entry name" value="crotonase-like"/>
    <property type="match status" value="1"/>
</dbReference>
<evidence type="ECO:0000256" key="2">
    <source>
        <dbReference type="ARBA" id="ARBA00023140"/>
    </source>
</evidence>
<comment type="subcellular location">
    <subcellularLocation>
        <location evidence="1">Peroxisome</location>
    </subcellularLocation>
</comment>
<dbReference type="PANTHER" id="PTHR43684">
    <property type="match status" value="1"/>
</dbReference>
<evidence type="ECO:0000256" key="1">
    <source>
        <dbReference type="ARBA" id="ARBA00004275"/>
    </source>
</evidence>
<sequence>MIRIEDTDRVRILTLDRPDALNAFNEALYDATCEALIDAAADPSVAVVVLTGTGRAFSAGTDLVEMAQRNAGGFVNGKHGFPGMVDQLAAFPKPLFLAVNGLGLGIGATVIGFADMVFMSTDARIKCPFTSLGVAPEAASSHTFPALIGRQRAAWVLLSSEWISAQECVELGLAFKAVAPDDLMAETLRHAKVLASKSVASLVESKRVLLAALGDQLDRARERENEAFKLLLGGPANREALTAFAERRDPDFAAVDARTAGGGTGDKAGDGGQSA</sequence>
<feature type="region of interest" description="Disordered" evidence="4">
    <location>
        <begin position="255"/>
        <end position="275"/>
    </location>
</feature>
<keyword evidence="3" id="KW-0413">Isomerase</keyword>
<dbReference type="InterPro" id="IPR029045">
    <property type="entry name" value="ClpP/crotonase-like_dom_sf"/>
</dbReference>
<dbReference type="EMBL" id="JBEZFP010000007">
    <property type="protein sequence ID" value="MEU8132792.1"/>
    <property type="molecule type" value="Genomic_DNA"/>
</dbReference>
<dbReference type="InterPro" id="IPR001753">
    <property type="entry name" value="Enoyl-CoA_hydra/iso"/>
</dbReference>
<evidence type="ECO:0000256" key="4">
    <source>
        <dbReference type="SAM" id="MobiDB-lite"/>
    </source>
</evidence>